<dbReference type="AlphaFoldDB" id="A0A1L7LKW3"/>
<feature type="transmembrane region" description="Helical" evidence="1">
    <location>
        <begin position="29"/>
        <end position="53"/>
    </location>
</feature>
<keyword evidence="3" id="KW-1185">Reference proteome</keyword>
<keyword evidence="1" id="KW-1133">Transmembrane helix</keyword>
<keyword evidence="1" id="KW-0812">Transmembrane</keyword>
<sequence>MPSTITVKGTTVISNASIKSGSIVIEESVTILILLISYPASFSFLNYISIVIIPNNQDLGKILKDRKD</sequence>
<dbReference type="EMBL" id="AP014612">
    <property type="protein sequence ID" value="BAQ24796.1"/>
    <property type="molecule type" value="Genomic_DNA"/>
</dbReference>
<evidence type="ECO:0000313" key="3">
    <source>
        <dbReference type="Proteomes" id="UP000217758"/>
    </source>
</evidence>
<evidence type="ECO:0000313" key="2">
    <source>
        <dbReference type="EMBL" id="BAQ24796.1"/>
    </source>
</evidence>
<keyword evidence="1" id="KW-0472">Membrane</keyword>
<proteinExistence type="predicted"/>
<organism evidence="2 3">
    <name type="scientific">Streptococcus troglodytae</name>
    <dbReference type="NCBI Taxonomy" id="1111760"/>
    <lineage>
        <taxon>Bacteria</taxon>
        <taxon>Bacillati</taxon>
        <taxon>Bacillota</taxon>
        <taxon>Bacilli</taxon>
        <taxon>Lactobacillales</taxon>
        <taxon>Streptococcaceae</taxon>
        <taxon>Streptococcus</taxon>
    </lineage>
</organism>
<accession>A0A1L7LKW3</accession>
<protein>
    <submittedName>
        <fullName evidence="2">Uncharacterized protein</fullName>
    </submittedName>
</protein>
<evidence type="ECO:0000256" key="1">
    <source>
        <dbReference type="SAM" id="Phobius"/>
    </source>
</evidence>
<gene>
    <name evidence="2" type="ORF">SRT_15350</name>
</gene>
<reference evidence="2 3" key="1">
    <citation type="journal article" date="2016" name="Microbiol. Immunol.">
        <title>Complete genome sequence of Streptococcus troglodytae TKU31 isolated from the oral cavity of a chimpanzee (Pan troglodytes).</title>
        <authorList>
            <person name="Okamoto M."/>
            <person name="Naito M."/>
            <person name="Miyanohara M."/>
            <person name="Imai S."/>
            <person name="Nomura Y."/>
            <person name="Saito W."/>
            <person name="Momoi Y."/>
            <person name="Takada K."/>
            <person name="Miyabe-Nishiwaki T."/>
            <person name="Tomonaga M."/>
            <person name="Hanada N."/>
        </authorList>
    </citation>
    <scope>NUCLEOTIDE SEQUENCE [LARGE SCALE GENOMIC DNA]</scope>
    <source>
        <strain evidence="3">TKU 31</strain>
    </source>
</reference>
<name>A0A1L7LKW3_9STRE</name>
<dbReference type="Proteomes" id="UP000217758">
    <property type="component" value="Chromosome"/>
</dbReference>
<dbReference type="KEGG" id="strg:SRT_15350"/>